<dbReference type="InterPro" id="IPR005828">
    <property type="entry name" value="MFS_sugar_transport-like"/>
</dbReference>
<feature type="transmembrane region" description="Helical" evidence="8">
    <location>
        <begin position="394"/>
        <end position="415"/>
    </location>
</feature>
<dbReference type="PROSITE" id="PS00217">
    <property type="entry name" value="SUGAR_TRANSPORT_2"/>
    <property type="match status" value="1"/>
</dbReference>
<name>A0A8S3XE30_PARAO</name>
<feature type="domain" description="Major facilitator superfamily (MFS) profile" evidence="9">
    <location>
        <begin position="1"/>
        <end position="449"/>
    </location>
</feature>
<evidence type="ECO:0000259" key="9">
    <source>
        <dbReference type="PROSITE" id="PS50850"/>
    </source>
</evidence>
<dbReference type="PANTHER" id="PTHR48021">
    <property type="match status" value="1"/>
</dbReference>
<keyword evidence="6 8" id="KW-1133">Transmembrane helix</keyword>
<keyword evidence="3" id="KW-1003">Cell membrane</keyword>
<evidence type="ECO:0000256" key="6">
    <source>
        <dbReference type="ARBA" id="ARBA00022989"/>
    </source>
</evidence>
<dbReference type="PROSITE" id="PS50850">
    <property type="entry name" value="MFS"/>
    <property type="match status" value="1"/>
</dbReference>
<dbReference type="InterPro" id="IPR020846">
    <property type="entry name" value="MFS_dom"/>
</dbReference>
<dbReference type="OrthoDB" id="4142200at2759"/>
<feature type="transmembrane region" description="Helical" evidence="8">
    <location>
        <begin position="427"/>
        <end position="445"/>
    </location>
</feature>
<feature type="transmembrane region" description="Helical" evidence="8">
    <location>
        <begin position="261"/>
        <end position="289"/>
    </location>
</feature>
<keyword evidence="2" id="KW-0813">Transport</keyword>
<comment type="subcellular location">
    <subcellularLocation>
        <location evidence="1">Cell membrane</location>
        <topology evidence="1">Multi-pass membrane protein</topology>
    </subcellularLocation>
</comment>
<feature type="transmembrane region" description="Helical" evidence="8">
    <location>
        <begin position="324"/>
        <end position="345"/>
    </location>
</feature>
<dbReference type="Proteomes" id="UP000691718">
    <property type="component" value="Unassembled WGS sequence"/>
</dbReference>
<feature type="transmembrane region" description="Helical" evidence="8">
    <location>
        <begin position="85"/>
        <end position="104"/>
    </location>
</feature>
<accession>A0A8S3XE30</accession>
<protein>
    <submittedName>
        <fullName evidence="10">(apollo) hypothetical protein</fullName>
    </submittedName>
</protein>
<comment type="caution">
    <text evidence="10">The sequence shown here is derived from an EMBL/GenBank/DDBJ whole genome shotgun (WGS) entry which is preliminary data.</text>
</comment>
<feature type="transmembrane region" description="Helical" evidence="8">
    <location>
        <begin position="144"/>
        <end position="165"/>
    </location>
</feature>
<feature type="transmembrane region" description="Helical" evidence="8">
    <location>
        <begin position="357"/>
        <end position="382"/>
    </location>
</feature>
<keyword evidence="5 8" id="KW-0812">Transmembrane</keyword>
<reference evidence="10" key="1">
    <citation type="submission" date="2021-04" db="EMBL/GenBank/DDBJ databases">
        <authorList>
            <person name="Tunstrom K."/>
        </authorList>
    </citation>
    <scope>NUCLEOTIDE SEQUENCE</scope>
</reference>
<feature type="transmembrane region" description="Helical" evidence="8">
    <location>
        <begin position="110"/>
        <end position="132"/>
    </location>
</feature>
<feature type="transmembrane region" description="Helical" evidence="8">
    <location>
        <begin position="171"/>
        <end position="189"/>
    </location>
</feature>
<evidence type="ECO:0000256" key="8">
    <source>
        <dbReference type="SAM" id="Phobius"/>
    </source>
</evidence>
<proteinExistence type="predicted"/>
<evidence type="ECO:0000256" key="7">
    <source>
        <dbReference type="ARBA" id="ARBA00023136"/>
    </source>
</evidence>
<gene>
    <name evidence="10" type="ORF">PAPOLLO_LOCUS17282</name>
</gene>
<sequence>MSNGKKKFSPFLKQCFVTGAVCSNIAGHGCILGFPAVALPQLKQKDSIITLTEEGASWIASVLGITLLVGNFITPPIMEHLGRKVAHFAVTLPIIAGWLTTIFANSFEAILFGRILQGLSYGMILPLGSVLVGEYSSPQHRGAFLMTVSLAQAFGIFFVHLVGSLLSWQKTGMICICFSFASLLMILYSPESPSWLATKGKYDESKKVFRWLRGDEEEDELEEMIKTRMLREKSGIEKKKITLRGIIEVVKKREFKIPIILMIHANAMMQFAGGTTMAAYSTIIVGLIMGPEASAHLWMVILDAQRLISNTIAVYVINKIKRRTMMFLTGGICVFSHIAIAGYVYAKIHGMLPYDSLWIPALLINLQFFSVATGMVPLPNVIAGEVFPLEYRALGGSISVVSAAAFIFVTLKTFPGLIGCINLHGTYLVYAAVLTYNLIVIWYLLPETKDRTLQQIEEEFKGTKYKNKNDIEATESLQMSKAKVTEQLEDDKLNEIEKL</sequence>
<dbReference type="AlphaFoldDB" id="A0A8S3XE30"/>
<dbReference type="InterPro" id="IPR005829">
    <property type="entry name" value="Sugar_transporter_CS"/>
</dbReference>
<dbReference type="GO" id="GO:0005886">
    <property type="term" value="C:plasma membrane"/>
    <property type="evidence" value="ECO:0007669"/>
    <property type="project" value="UniProtKB-SubCell"/>
</dbReference>
<dbReference type="Pfam" id="PF00083">
    <property type="entry name" value="Sugar_tr"/>
    <property type="match status" value="1"/>
</dbReference>
<keyword evidence="7 8" id="KW-0472">Membrane</keyword>
<keyword evidence="11" id="KW-1185">Reference proteome</keyword>
<evidence type="ECO:0000256" key="3">
    <source>
        <dbReference type="ARBA" id="ARBA00022475"/>
    </source>
</evidence>
<evidence type="ECO:0000313" key="10">
    <source>
        <dbReference type="EMBL" id="CAG5020422.1"/>
    </source>
</evidence>
<evidence type="ECO:0000256" key="5">
    <source>
        <dbReference type="ARBA" id="ARBA00022692"/>
    </source>
</evidence>
<evidence type="ECO:0000256" key="2">
    <source>
        <dbReference type="ARBA" id="ARBA00022448"/>
    </source>
</evidence>
<feature type="transmembrane region" description="Helical" evidence="8">
    <location>
        <begin position="56"/>
        <end position="73"/>
    </location>
</feature>
<dbReference type="EMBL" id="CAJQZP010001136">
    <property type="protein sequence ID" value="CAG5020422.1"/>
    <property type="molecule type" value="Genomic_DNA"/>
</dbReference>
<dbReference type="FunFam" id="1.20.1250.20:FF:000218">
    <property type="entry name" value="facilitated trehalose transporter Tret1"/>
    <property type="match status" value="1"/>
</dbReference>
<evidence type="ECO:0000256" key="4">
    <source>
        <dbReference type="ARBA" id="ARBA00022597"/>
    </source>
</evidence>
<evidence type="ECO:0000313" key="11">
    <source>
        <dbReference type="Proteomes" id="UP000691718"/>
    </source>
</evidence>
<dbReference type="InterPro" id="IPR050549">
    <property type="entry name" value="MFS_Trehalose_Transporter"/>
</dbReference>
<dbReference type="PANTHER" id="PTHR48021:SF68">
    <property type="entry name" value="MAJOR FACILITATOR SUPERFAMILY (MFS) PROFILE DOMAIN-CONTAINING PROTEIN"/>
    <property type="match status" value="1"/>
</dbReference>
<dbReference type="GO" id="GO:0022857">
    <property type="term" value="F:transmembrane transporter activity"/>
    <property type="evidence" value="ECO:0007669"/>
    <property type="project" value="InterPro"/>
</dbReference>
<evidence type="ECO:0000256" key="1">
    <source>
        <dbReference type="ARBA" id="ARBA00004651"/>
    </source>
</evidence>
<organism evidence="10 11">
    <name type="scientific">Parnassius apollo</name>
    <name type="common">Apollo butterfly</name>
    <name type="synonym">Papilio apollo</name>
    <dbReference type="NCBI Taxonomy" id="110799"/>
    <lineage>
        <taxon>Eukaryota</taxon>
        <taxon>Metazoa</taxon>
        <taxon>Ecdysozoa</taxon>
        <taxon>Arthropoda</taxon>
        <taxon>Hexapoda</taxon>
        <taxon>Insecta</taxon>
        <taxon>Pterygota</taxon>
        <taxon>Neoptera</taxon>
        <taxon>Endopterygota</taxon>
        <taxon>Lepidoptera</taxon>
        <taxon>Glossata</taxon>
        <taxon>Ditrysia</taxon>
        <taxon>Papilionoidea</taxon>
        <taxon>Papilionidae</taxon>
        <taxon>Parnassiinae</taxon>
        <taxon>Parnassini</taxon>
        <taxon>Parnassius</taxon>
        <taxon>Parnassius</taxon>
    </lineage>
</organism>
<keyword evidence="4" id="KW-0762">Sugar transport</keyword>